<dbReference type="Proteomes" id="UP000464495">
    <property type="component" value="Chromosome"/>
</dbReference>
<reference evidence="2 3" key="1">
    <citation type="submission" date="2019-12" db="EMBL/GenBank/DDBJ databases">
        <title>Complete genome sequence of Algicella marina strain 9Alg 56(T) isolated from the red alga Tichocarpus crinitus.</title>
        <authorList>
            <person name="Kim S.-G."/>
            <person name="Nedashkovskaya O.I."/>
        </authorList>
    </citation>
    <scope>NUCLEOTIDE SEQUENCE [LARGE SCALE GENOMIC DNA]</scope>
    <source>
        <strain evidence="2 3">9Alg 56</strain>
    </source>
</reference>
<evidence type="ECO:0000256" key="1">
    <source>
        <dbReference type="SAM" id="Phobius"/>
    </source>
</evidence>
<evidence type="ECO:0000313" key="3">
    <source>
        <dbReference type="Proteomes" id="UP000464495"/>
    </source>
</evidence>
<dbReference type="EMBL" id="CP046620">
    <property type="protein sequence ID" value="QHQ34675.1"/>
    <property type="molecule type" value="Genomic_DNA"/>
</dbReference>
<gene>
    <name evidence="2" type="ORF">GO499_05450</name>
</gene>
<dbReference type="AlphaFoldDB" id="A0A6P1SYR8"/>
<keyword evidence="1" id="KW-0812">Transmembrane</keyword>
<feature type="transmembrane region" description="Helical" evidence="1">
    <location>
        <begin position="78"/>
        <end position="98"/>
    </location>
</feature>
<keyword evidence="3" id="KW-1185">Reference proteome</keyword>
<accession>A0A6P1SYR8</accession>
<protein>
    <recommendedName>
        <fullName evidence="4">Component of SufBCD complex</fullName>
    </recommendedName>
</protein>
<proteinExistence type="predicted"/>
<dbReference type="RefSeq" id="WP_161861244.1">
    <property type="nucleotide sequence ID" value="NZ_CP046620.1"/>
</dbReference>
<dbReference type="KEGG" id="amaq:GO499_05450"/>
<evidence type="ECO:0008006" key="4">
    <source>
        <dbReference type="Google" id="ProtNLM"/>
    </source>
</evidence>
<evidence type="ECO:0000313" key="2">
    <source>
        <dbReference type="EMBL" id="QHQ34675.1"/>
    </source>
</evidence>
<name>A0A6P1SYR8_9RHOB</name>
<keyword evidence="1" id="KW-0472">Membrane</keyword>
<feature type="transmembrane region" description="Helical" evidence="1">
    <location>
        <begin position="104"/>
        <end position="125"/>
    </location>
</feature>
<feature type="transmembrane region" description="Helical" evidence="1">
    <location>
        <begin position="16"/>
        <end position="38"/>
    </location>
</feature>
<keyword evidence="1" id="KW-1133">Transmembrane helix</keyword>
<sequence length="175" mass="20408">MNGFYEIMNLESLWTLWFWIVHVVAWSMTSHFVLGVPFDAVLQANREKEEFGPWARHTDAMLRASIFRIVTYFRRSGAWIVGVWSFVLASLFTFALLWDNEFSIALLTVFLPLTAIYTITIRWALWIDANEFDPAELRLIVRKLRFWIQLFGVLAIIVAAACAILYWLHIHVPVG</sequence>
<feature type="transmembrane region" description="Helical" evidence="1">
    <location>
        <begin position="146"/>
        <end position="168"/>
    </location>
</feature>
<organism evidence="2 3">
    <name type="scientific">Algicella marina</name>
    <dbReference type="NCBI Taxonomy" id="2683284"/>
    <lineage>
        <taxon>Bacteria</taxon>
        <taxon>Pseudomonadati</taxon>
        <taxon>Pseudomonadota</taxon>
        <taxon>Alphaproteobacteria</taxon>
        <taxon>Rhodobacterales</taxon>
        <taxon>Paracoccaceae</taxon>
        <taxon>Algicella</taxon>
    </lineage>
</organism>